<name>A0A3G4ZY64_9VIRU</name>
<dbReference type="Gene3D" id="3.40.710.10">
    <property type="entry name" value="DD-peptidase/beta-lactamase superfamily"/>
    <property type="match status" value="1"/>
</dbReference>
<dbReference type="EMBL" id="MK072138">
    <property type="protein sequence ID" value="AYV79254.1"/>
    <property type="molecule type" value="Genomic_DNA"/>
</dbReference>
<dbReference type="PANTHER" id="PTHR43283">
    <property type="entry name" value="BETA-LACTAMASE-RELATED"/>
    <property type="match status" value="1"/>
</dbReference>
<dbReference type="SUPFAM" id="SSF56601">
    <property type="entry name" value="beta-lactamase/transpeptidase-like"/>
    <property type="match status" value="1"/>
</dbReference>
<gene>
    <name evidence="2" type="ORF">Faunusvirus7_2</name>
</gene>
<dbReference type="PANTHER" id="PTHR43283:SF7">
    <property type="entry name" value="BETA-LACTAMASE-RELATED DOMAIN-CONTAINING PROTEIN"/>
    <property type="match status" value="1"/>
</dbReference>
<accession>A0A3G4ZY64</accession>
<reference evidence="2" key="1">
    <citation type="submission" date="2018-10" db="EMBL/GenBank/DDBJ databases">
        <title>Hidden diversity of soil giant viruses.</title>
        <authorList>
            <person name="Schulz F."/>
            <person name="Alteio L."/>
            <person name="Goudeau D."/>
            <person name="Ryan E.M."/>
            <person name="Malmstrom R.R."/>
            <person name="Blanchard J."/>
            <person name="Woyke T."/>
        </authorList>
    </citation>
    <scope>NUCLEOTIDE SEQUENCE</scope>
    <source>
        <strain evidence="2">FNV1</strain>
    </source>
</reference>
<proteinExistence type="predicted"/>
<dbReference type="InterPro" id="IPR012338">
    <property type="entry name" value="Beta-lactam/transpept-like"/>
</dbReference>
<feature type="domain" description="Beta-lactamase-related" evidence="1">
    <location>
        <begin position="33"/>
        <end position="270"/>
    </location>
</feature>
<organism evidence="2">
    <name type="scientific">Faunusvirus sp</name>
    <dbReference type="NCBI Taxonomy" id="2487766"/>
    <lineage>
        <taxon>Viruses</taxon>
        <taxon>Varidnaviria</taxon>
        <taxon>Bamfordvirae</taxon>
        <taxon>Nucleocytoviricota</taxon>
        <taxon>Megaviricetes</taxon>
        <taxon>Imitervirales</taxon>
        <taxon>Mimiviridae</taxon>
    </lineage>
</organism>
<dbReference type="GO" id="GO:0016787">
    <property type="term" value="F:hydrolase activity"/>
    <property type="evidence" value="ECO:0007669"/>
    <property type="project" value="UniProtKB-KW"/>
</dbReference>
<dbReference type="InterPro" id="IPR001466">
    <property type="entry name" value="Beta-lactam-related"/>
</dbReference>
<keyword evidence="2" id="KW-0378">Hydrolase</keyword>
<sequence length="304" mass="34860">MKVTSELSQYISFTGTTDIIITHGDETVVTKTTPKLIKIMSITKAITSLAIGFLLHERKLKSVKTKICHIFPDTMWQTSPRNKITVEHLLTHTSGLPGIADWAAGGMQLFIKAKNIYQYCANRELVNKPGAKWDYSNIGAQLVACIVHKLSGQQLDKYLATRLFKPLNIKKYRWEYVGGYADAMSGLNLCVTDLHKIGCCIRDKGLYNGHQIVPKKWIVMMSRPRIKLGNTSYQGYFWFVNTKLGYIYHDGSNGQYLLIAPKRRIVFARLYVLQRQDYKNYQKNYHIFAGDKYYEILDKLITAK</sequence>
<protein>
    <submittedName>
        <fullName evidence="2">Serine hydrolase</fullName>
    </submittedName>
</protein>
<dbReference type="Pfam" id="PF00144">
    <property type="entry name" value="Beta-lactamase"/>
    <property type="match status" value="1"/>
</dbReference>
<evidence type="ECO:0000313" key="2">
    <source>
        <dbReference type="EMBL" id="AYV79254.1"/>
    </source>
</evidence>
<evidence type="ECO:0000259" key="1">
    <source>
        <dbReference type="Pfam" id="PF00144"/>
    </source>
</evidence>
<dbReference type="InterPro" id="IPR050789">
    <property type="entry name" value="Diverse_Enzym_Activities"/>
</dbReference>